<accession>A0ABP7HMM3</accession>
<dbReference type="EMBL" id="BAABDE010000017">
    <property type="protein sequence ID" value="GAA3799660.1"/>
    <property type="molecule type" value="Genomic_DNA"/>
</dbReference>
<feature type="region of interest" description="Disordered" evidence="1">
    <location>
        <begin position="78"/>
        <end position="100"/>
    </location>
</feature>
<evidence type="ECO:0000313" key="2">
    <source>
        <dbReference type="EMBL" id="GAA3799660.1"/>
    </source>
</evidence>
<evidence type="ECO:0000256" key="1">
    <source>
        <dbReference type="SAM" id="MobiDB-lite"/>
    </source>
</evidence>
<keyword evidence="3" id="KW-1185">Reference proteome</keyword>
<reference evidence="3" key="1">
    <citation type="journal article" date="2019" name="Int. J. Syst. Evol. Microbiol.">
        <title>The Global Catalogue of Microorganisms (GCM) 10K type strain sequencing project: providing services to taxonomists for standard genome sequencing and annotation.</title>
        <authorList>
            <consortium name="The Broad Institute Genomics Platform"/>
            <consortium name="The Broad Institute Genome Sequencing Center for Infectious Disease"/>
            <person name="Wu L."/>
            <person name="Ma J."/>
        </authorList>
    </citation>
    <scope>NUCLEOTIDE SEQUENCE [LARGE SCALE GENOMIC DNA]</scope>
    <source>
        <strain evidence="3">JCM 17138</strain>
    </source>
</reference>
<sequence>MMVAAEGDEGLVDAVADLPADAQAPEPVQRCDGALCDPAVDSEAGAVFGAASGDDRSDLEPAHLVAVDVVVIATVGVDPAGPTQEPAAPAADRQDGLDQRDHLHDLQQLRLLPSAIPLQLAIVGQG</sequence>
<evidence type="ECO:0000313" key="3">
    <source>
        <dbReference type="Proteomes" id="UP001501009"/>
    </source>
</evidence>
<dbReference type="RefSeq" id="WP_275778275.1">
    <property type="nucleotide sequence ID" value="NZ_BAABDE010000017.1"/>
</dbReference>
<dbReference type="Proteomes" id="UP001501009">
    <property type="component" value="Unassembled WGS sequence"/>
</dbReference>
<gene>
    <name evidence="2" type="ORF">GCM10022403_037180</name>
</gene>
<proteinExistence type="predicted"/>
<comment type="caution">
    <text evidence="2">The sequence shown here is derived from an EMBL/GenBank/DDBJ whole genome shotgun (WGS) entry which is preliminary data.</text>
</comment>
<protein>
    <submittedName>
        <fullName evidence="2">Uncharacterized protein</fullName>
    </submittedName>
</protein>
<organism evidence="2 3">
    <name type="scientific">Streptomyces coacervatus</name>
    <dbReference type="NCBI Taxonomy" id="647381"/>
    <lineage>
        <taxon>Bacteria</taxon>
        <taxon>Bacillati</taxon>
        <taxon>Actinomycetota</taxon>
        <taxon>Actinomycetes</taxon>
        <taxon>Kitasatosporales</taxon>
        <taxon>Streptomycetaceae</taxon>
        <taxon>Streptomyces</taxon>
    </lineage>
</organism>
<name>A0ABP7HMM3_9ACTN</name>